<keyword evidence="8 13" id="KW-0560">Oxidoreductase</keyword>
<dbReference type="GO" id="GO:0005789">
    <property type="term" value="C:endoplasmic reticulum membrane"/>
    <property type="evidence" value="ECO:0007669"/>
    <property type="project" value="TreeGrafter"/>
</dbReference>
<evidence type="ECO:0000256" key="11">
    <source>
        <dbReference type="ARBA" id="ARBA00023136"/>
    </source>
</evidence>
<dbReference type="GO" id="GO:0042761">
    <property type="term" value="P:very long-chain fatty acid biosynthetic process"/>
    <property type="evidence" value="ECO:0007669"/>
    <property type="project" value="TreeGrafter"/>
</dbReference>
<evidence type="ECO:0000256" key="1">
    <source>
        <dbReference type="ARBA" id="ARBA00004141"/>
    </source>
</evidence>
<protein>
    <submittedName>
        <fullName evidence="17">Palmitoyl-monogalactosyldiacylglycerol delta-7 desaturase, chloroplastic-like</fullName>
    </submittedName>
</protein>
<evidence type="ECO:0000256" key="3">
    <source>
        <dbReference type="ARBA" id="ARBA00009295"/>
    </source>
</evidence>
<evidence type="ECO:0000256" key="4">
    <source>
        <dbReference type="ARBA" id="ARBA00022516"/>
    </source>
</evidence>
<feature type="transmembrane region" description="Helical" evidence="14">
    <location>
        <begin position="235"/>
        <end position="254"/>
    </location>
</feature>
<keyword evidence="7 14" id="KW-1133">Transmembrane helix</keyword>
<evidence type="ECO:0000256" key="10">
    <source>
        <dbReference type="ARBA" id="ARBA00023098"/>
    </source>
</evidence>
<dbReference type="GO" id="GO:0016717">
    <property type="term" value="F:oxidoreductase activity, acting on paired donors, with oxidation of a pair of donors resulting in the reduction of molecular oxygen to two molecules of water"/>
    <property type="evidence" value="ECO:0007669"/>
    <property type="project" value="InterPro"/>
</dbReference>
<keyword evidence="4 13" id="KW-0444">Lipid biosynthesis</keyword>
<accession>A0A6J1DIZ7</accession>
<dbReference type="OrthoDB" id="10260134at2759"/>
<evidence type="ECO:0000256" key="14">
    <source>
        <dbReference type="SAM" id="Phobius"/>
    </source>
</evidence>
<evidence type="ECO:0000256" key="7">
    <source>
        <dbReference type="ARBA" id="ARBA00022989"/>
    </source>
</evidence>
<dbReference type="GeneID" id="111020970"/>
<evidence type="ECO:0000256" key="9">
    <source>
        <dbReference type="ARBA" id="ARBA00023004"/>
    </source>
</evidence>
<feature type="transmembrane region" description="Helical" evidence="14">
    <location>
        <begin position="61"/>
        <end position="81"/>
    </location>
</feature>
<keyword evidence="16" id="KW-1185">Reference proteome</keyword>
<dbReference type="Proteomes" id="UP000504603">
    <property type="component" value="Unplaced"/>
</dbReference>
<feature type="transmembrane region" description="Helical" evidence="14">
    <location>
        <begin position="39"/>
        <end position="55"/>
    </location>
</feature>
<comment type="cofactor">
    <cofactor evidence="13">
        <name>Fe(2+)</name>
        <dbReference type="ChEBI" id="CHEBI:29033"/>
    </cofactor>
</comment>
<gene>
    <name evidence="17" type="primary">LOC111020970</name>
</gene>
<keyword evidence="12 13" id="KW-0275">Fatty acid biosynthesis</keyword>
<dbReference type="AlphaFoldDB" id="A0A6J1DIZ7"/>
<dbReference type="PRINTS" id="PR00075">
    <property type="entry name" value="FACDDSATRASE"/>
</dbReference>
<dbReference type="Pfam" id="PF00487">
    <property type="entry name" value="FA_desaturase"/>
    <property type="match status" value="1"/>
</dbReference>
<organism evidence="16 17">
    <name type="scientific">Momordica charantia</name>
    <name type="common">Bitter gourd</name>
    <name type="synonym">Balsam pear</name>
    <dbReference type="NCBI Taxonomy" id="3673"/>
    <lineage>
        <taxon>Eukaryota</taxon>
        <taxon>Viridiplantae</taxon>
        <taxon>Streptophyta</taxon>
        <taxon>Embryophyta</taxon>
        <taxon>Tracheophyta</taxon>
        <taxon>Spermatophyta</taxon>
        <taxon>Magnoliopsida</taxon>
        <taxon>eudicotyledons</taxon>
        <taxon>Gunneridae</taxon>
        <taxon>Pentapetalae</taxon>
        <taxon>rosids</taxon>
        <taxon>fabids</taxon>
        <taxon>Cucurbitales</taxon>
        <taxon>Cucurbitaceae</taxon>
        <taxon>Momordiceae</taxon>
        <taxon>Momordica</taxon>
    </lineage>
</organism>
<comment type="subcellular location">
    <subcellularLocation>
        <location evidence="1">Membrane</location>
        <topology evidence="1">Multi-pass membrane protein</topology>
    </subcellularLocation>
</comment>
<evidence type="ECO:0000313" key="17">
    <source>
        <dbReference type="RefSeq" id="XP_022153467.1"/>
    </source>
</evidence>
<dbReference type="KEGG" id="mcha:111020970"/>
<keyword evidence="10" id="KW-0443">Lipid metabolism</keyword>
<feature type="transmembrane region" description="Helical" evidence="14">
    <location>
        <begin position="207"/>
        <end position="229"/>
    </location>
</feature>
<dbReference type="CDD" id="cd03505">
    <property type="entry name" value="Delta9-FADS-like"/>
    <property type="match status" value="1"/>
</dbReference>
<dbReference type="PANTHER" id="PTHR11351:SF31">
    <property type="entry name" value="DESATURASE 1, ISOFORM A-RELATED"/>
    <property type="match status" value="1"/>
</dbReference>
<evidence type="ECO:0000256" key="12">
    <source>
        <dbReference type="ARBA" id="ARBA00023160"/>
    </source>
</evidence>
<feature type="domain" description="Fatty acid desaturase" evidence="15">
    <location>
        <begin position="59"/>
        <end position="299"/>
    </location>
</feature>
<keyword evidence="11 14" id="KW-0472">Membrane</keyword>
<evidence type="ECO:0000256" key="13">
    <source>
        <dbReference type="RuleBase" id="RU000581"/>
    </source>
</evidence>
<proteinExistence type="inferred from homology"/>
<evidence type="ECO:0000313" key="16">
    <source>
        <dbReference type="Proteomes" id="UP000504603"/>
    </source>
</evidence>
<evidence type="ECO:0000256" key="5">
    <source>
        <dbReference type="ARBA" id="ARBA00022692"/>
    </source>
</evidence>
<keyword evidence="5 13" id="KW-0812">Transmembrane</keyword>
<dbReference type="InterPro" id="IPR015876">
    <property type="entry name" value="Acyl-CoA_DS"/>
</dbReference>
<comment type="similarity">
    <text evidence="3 13">Belongs to the fatty acid desaturase type 1 family.</text>
</comment>
<dbReference type="PANTHER" id="PTHR11351">
    <property type="entry name" value="ACYL-COA DESATURASE"/>
    <property type="match status" value="1"/>
</dbReference>
<dbReference type="InterPro" id="IPR005804">
    <property type="entry name" value="FA_desaturase_dom"/>
</dbReference>
<name>A0A6J1DIZ7_MOMCH</name>
<dbReference type="RefSeq" id="XP_022153467.1">
    <property type="nucleotide sequence ID" value="XM_022297775.1"/>
</dbReference>
<reference evidence="17" key="1">
    <citation type="submission" date="2025-08" db="UniProtKB">
        <authorList>
            <consortium name="RefSeq"/>
        </authorList>
    </citation>
    <scope>IDENTIFICATION</scope>
    <source>
        <strain evidence="17">OHB3-1</strain>
    </source>
</reference>
<keyword evidence="9" id="KW-0408">Iron</keyword>
<comment type="pathway">
    <text evidence="2">Lipid metabolism.</text>
</comment>
<evidence type="ECO:0000256" key="8">
    <source>
        <dbReference type="ARBA" id="ARBA00023002"/>
    </source>
</evidence>
<evidence type="ECO:0000256" key="2">
    <source>
        <dbReference type="ARBA" id="ARBA00005189"/>
    </source>
</evidence>
<evidence type="ECO:0000259" key="15">
    <source>
        <dbReference type="Pfam" id="PF00487"/>
    </source>
</evidence>
<comment type="domain">
    <text evidence="13">The histidine box domains are involved in binding the catalytic metal ions.</text>
</comment>
<sequence>MEATRKEVEDQKDKKVAFSVVKPRRPLLKRKWTILDRRSAGAILFLHLLSLLAPFHCNWAAFWVAFALYFITGLFGITLSYHRNLAHKSFKLPKWLEYAFAYLGVHAFQGDPIDWVSTHRYHHRFVDTERDPHSPLEGFWFSHIIWMFDAYALTEKVCPKNVQDFKERDAKRKRFSNIFVGFVKYGRPNNVEDLQKQAFYRFLRKTYILHPTALAIVLYATGGLPFLVWGMGVRLVWVLHITFFVNSACHIWGYRRWDTNDLSKNNWWIGLLAFGEGWHNNHHAFEYSARHGLQWWEFDLTWCVVLVLQALGLATDVKLPSQIHKQKLALHN</sequence>
<keyword evidence="6" id="KW-0276">Fatty acid metabolism</keyword>
<evidence type="ECO:0000256" key="6">
    <source>
        <dbReference type="ARBA" id="ARBA00022832"/>
    </source>
</evidence>